<dbReference type="AlphaFoldDB" id="A0A935K4W5"/>
<dbReference type="PROSITE" id="PS51898">
    <property type="entry name" value="TYR_RECOMBINASE"/>
    <property type="match status" value="1"/>
</dbReference>
<keyword evidence="2" id="KW-0229">DNA integration</keyword>
<dbReference type="Gene3D" id="1.10.443.10">
    <property type="entry name" value="Intergrase catalytic core"/>
    <property type="match status" value="1"/>
</dbReference>
<evidence type="ECO:0000313" key="5">
    <source>
        <dbReference type="EMBL" id="MBK7416684.1"/>
    </source>
</evidence>
<dbReference type="InterPro" id="IPR002104">
    <property type="entry name" value="Integrase_catalytic"/>
</dbReference>
<dbReference type="EMBL" id="JADJMS010000046">
    <property type="protein sequence ID" value="MBK7416684.1"/>
    <property type="molecule type" value="Genomic_DNA"/>
</dbReference>
<evidence type="ECO:0000256" key="2">
    <source>
        <dbReference type="ARBA" id="ARBA00022908"/>
    </source>
</evidence>
<dbReference type="InterPro" id="IPR011010">
    <property type="entry name" value="DNA_brk_join_enz"/>
</dbReference>
<dbReference type="GO" id="GO:0006310">
    <property type="term" value="P:DNA recombination"/>
    <property type="evidence" value="ECO:0007669"/>
    <property type="project" value="UniProtKB-KW"/>
</dbReference>
<dbReference type="InterPro" id="IPR050808">
    <property type="entry name" value="Phage_Integrase"/>
</dbReference>
<comment type="similarity">
    <text evidence="1">Belongs to the 'phage' integrase family.</text>
</comment>
<comment type="caution">
    <text evidence="5">The sequence shown here is derived from an EMBL/GenBank/DDBJ whole genome shotgun (WGS) entry which is preliminary data.</text>
</comment>
<dbReference type="GO" id="GO:0003677">
    <property type="term" value="F:DNA binding"/>
    <property type="evidence" value="ECO:0007669"/>
    <property type="project" value="InterPro"/>
</dbReference>
<dbReference type="InterPro" id="IPR013762">
    <property type="entry name" value="Integrase-like_cat_sf"/>
</dbReference>
<dbReference type="PANTHER" id="PTHR30629">
    <property type="entry name" value="PROPHAGE INTEGRASE"/>
    <property type="match status" value="1"/>
</dbReference>
<name>A0A935K4W5_9RHOO</name>
<dbReference type="Pfam" id="PF00589">
    <property type="entry name" value="Phage_integrase"/>
    <property type="match status" value="1"/>
</dbReference>
<organism evidence="5 6">
    <name type="scientific">Candidatus Dechloromonas phosphorivorans</name>
    <dbReference type="NCBI Taxonomy" id="2899244"/>
    <lineage>
        <taxon>Bacteria</taxon>
        <taxon>Pseudomonadati</taxon>
        <taxon>Pseudomonadota</taxon>
        <taxon>Betaproteobacteria</taxon>
        <taxon>Rhodocyclales</taxon>
        <taxon>Azonexaceae</taxon>
        <taxon>Dechloromonas</taxon>
    </lineage>
</organism>
<proteinExistence type="inferred from homology"/>
<dbReference type="PANTHER" id="PTHR30629:SF2">
    <property type="entry name" value="PROPHAGE INTEGRASE INTS-RELATED"/>
    <property type="match status" value="1"/>
</dbReference>
<accession>A0A935K4W5</accession>
<evidence type="ECO:0000256" key="3">
    <source>
        <dbReference type="ARBA" id="ARBA00023172"/>
    </source>
</evidence>
<keyword evidence="3" id="KW-0233">DNA recombination</keyword>
<protein>
    <submittedName>
        <fullName evidence="5">Tyrosine-type recombinase/integrase</fullName>
    </submittedName>
</protein>
<evidence type="ECO:0000259" key="4">
    <source>
        <dbReference type="PROSITE" id="PS51898"/>
    </source>
</evidence>
<dbReference type="SUPFAM" id="SSF56349">
    <property type="entry name" value="DNA breaking-rejoining enzymes"/>
    <property type="match status" value="1"/>
</dbReference>
<dbReference type="GO" id="GO:0015074">
    <property type="term" value="P:DNA integration"/>
    <property type="evidence" value="ECO:0007669"/>
    <property type="project" value="UniProtKB-KW"/>
</dbReference>
<feature type="domain" description="Tyr recombinase" evidence="4">
    <location>
        <begin position="32"/>
        <end position="199"/>
    </location>
</feature>
<gene>
    <name evidence="5" type="ORF">IPJ38_17865</name>
</gene>
<evidence type="ECO:0000256" key="1">
    <source>
        <dbReference type="ARBA" id="ARBA00008857"/>
    </source>
</evidence>
<evidence type="ECO:0000313" key="6">
    <source>
        <dbReference type="Proteomes" id="UP000739411"/>
    </source>
</evidence>
<reference evidence="5 6" key="1">
    <citation type="submission" date="2020-10" db="EMBL/GenBank/DDBJ databases">
        <title>Connecting structure to function with the recovery of over 1000 high-quality activated sludge metagenome-assembled genomes encoding full-length rRNA genes using long-read sequencing.</title>
        <authorList>
            <person name="Singleton C.M."/>
            <person name="Petriglieri F."/>
            <person name="Kristensen J.M."/>
            <person name="Kirkegaard R.H."/>
            <person name="Michaelsen T.Y."/>
            <person name="Andersen M.H."/>
            <person name="Karst S.M."/>
            <person name="Dueholm M.S."/>
            <person name="Nielsen P.H."/>
            <person name="Albertsen M."/>
        </authorList>
    </citation>
    <scope>NUCLEOTIDE SEQUENCE [LARGE SCALE GENOMIC DNA]</scope>
    <source>
        <strain evidence="5">EsbW_18-Q3-R4-48_BATAC.463</strain>
    </source>
</reference>
<dbReference type="Proteomes" id="UP000739411">
    <property type="component" value="Unassembled WGS sequence"/>
</dbReference>
<sequence>MLKYLNAVHGLQLETPFDKLAASGLLPDRAQPRARKLQEADLPQWWKAVDSIAPMHRDYLLLLAYSGMRRNEWAFMLRANVDFEQQRIYLPDTKTNRPHSLPITPKMRELLLRRCEGLGADDCLFSGLSVEHVADMAMRAGAPKFILHDLRKLLATIGEKLGFSDAIMRRILNHVAKRSDTLYRHYVEIGETDLMEPLIAIQSRLDDLMSKSCDSC</sequence>